<gene>
    <name evidence="10 14" type="primary">miaA</name>
    <name evidence="14" type="ORF">MDPP_00279</name>
</gene>
<dbReference type="OrthoDB" id="9776390at2"/>
<keyword evidence="5 10" id="KW-0819">tRNA processing</keyword>
<keyword evidence="15" id="KW-1185">Reference proteome</keyword>
<feature type="binding site" evidence="10">
    <location>
        <begin position="13"/>
        <end position="20"/>
    </location>
    <ligand>
        <name>ATP</name>
        <dbReference type="ChEBI" id="CHEBI:30616"/>
    </ligand>
</feature>
<dbReference type="Gene3D" id="3.40.50.300">
    <property type="entry name" value="P-loop containing nucleotide triphosphate hydrolases"/>
    <property type="match status" value="1"/>
</dbReference>
<dbReference type="PANTHER" id="PTHR11088:SF60">
    <property type="entry name" value="TRNA DIMETHYLALLYLTRANSFERASE"/>
    <property type="match status" value="1"/>
</dbReference>
<evidence type="ECO:0000313" key="15">
    <source>
        <dbReference type="Proteomes" id="UP000320078"/>
    </source>
</evidence>
<dbReference type="GO" id="GO:0005524">
    <property type="term" value="F:ATP binding"/>
    <property type="evidence" value="ECO:0007669"/>
    <property type="project" value="UniProtKB-UniRule"/>
</dbReference>
<evidence type="ECO:0000256" key="7">
    <source>
        <dbReference type="ARBA" id="ARBA00022840"/>
    </source>
</evidence>
<protein>
    <recommendedName>
        <fullName evidence="10">tRNA dimethylallyltransferase</fullName>
        <ecNumber evidence="10">2.5.1.75</ecNumber>
    </recommendedName>
    <alternativeName>
        <fullName evidence="10">Dimethylallyl diphosphate:tRNA dimethylallyltransferase</fullName>
        <shortName evidence="10">DMAPP:tRNA dimethylallyltransferase</shortName>
        <shortName evidence="10">DMATase</shortName>
    </alternativeName>
    <alternativeName>
        <fullName evidence="10">Isopentenyl-diphosphate:tRNA isopentenyltransferase</fullName>
        <shortName evidence="10">IPP transferase</shortName>
        <shortName evidence="10">IPPT</shortName>
        <shortName evidence="10">IPTase</shortName>
    </alternativeName>
</protein>
<keyword evidence="4 10" id="KW-0808">Transferase</keyword>
<name>A0A559KJA3_9MOLU</name>
<evidence type="ECO:0000256" key="3">
    <source>
        <dbReference type="ARBA" id="ARBA00005842"/>
    </source>
</evidence>
<dbReference type="InterPro" id="IPR018022">
    <property type="entry name" value="IPT"/>
</dbReference>
<accession>A0A559KJA3</accession>
<evidence type="ECO:0000256" key="10">
    <source>
        <dbReference type="HAMAP-Rule" id="MF_00185"/>
    </source>
</evidence>
<keyword evidence="6 10" id="KW-0547">Nucleotide-binding</keyword>
<dbReference type="AlphaFoldDB" id="A0A559KJA3"/>
<dbReference type="EMBL" id="VIAE01000006">
    <property type="protein sequence ID" value="TVY12211.1"/>
    <property type="molecule type" value="Genomic_DNA"/>
</dbReference>
<dbReference type="EC" id="2.5.1.75" evidence="10"/>
<evidence type="ECO:0000256" key="12">
    <source>
        <dbReference type="RuleBase" id="RU003784"/>
    </source>
</evidence>
<comment type="caution">
    <text evidence="14">The sequence shown here is derived from an EMBL/GenBank/DDBJ whole genome shotgun (WGS) entry which is preliminary data.</text>
</comment>
<dbReference type="Pfam" id="PF01715">
    <property type="entry name" value="IPPT"/>
    <property type="match status" value="1"/>
</dbReference>
<comment type="subunit">
    <text evidence="10">Monomer.</text>
</comment>
<comment type="cofactor">
    <cofactor evidence="1 10">
        <name>Mg(2+)</name>
        <dbReference type="ChEBI" id="CHEBI:18420"/>
    </cofactor>
</comment>
<organism evidence="14 15">
    <name type="scientific">Candidatus Phytoplasma pini</name>
    <dbReference type="NCBI Taxonomy" id="267362"/>
    <lineage>
        <taxon>Bacteria</taxon>
        <taxon>Bacillati</taxon>
        <taxon>Mycoplasmatota</taxon>
        <taxon>Mollicutes</taxon>
        <taxon>Acholeplasmatales</taxon>
        <taxon>Acholeplasmataceae</taxon>
        <taxon>Candidatus Phytoplasma</taxon>
    </lineage>
</organism>
<dbReference type="InterPro" id="IPR039657">
    <property type="entry name" value="Dimethylallyltransferase"/>
</dbReference>
<evidence type="ECO:0000313" key="14">
    <source>
        <dbReference type="EMBL" id="TVY12211.1"/>
    </source>
</evidence>
<evidence type="ECO:0000256" key="4">
    <source>
        <dbReference type="ARBA" id="ARBA00022679"/>
    </source>
</evidence>
<evidence type="ECO:0000256" key="1">
    <source>
        <dbReference type="ARBA" id="ARBA00001946"/>
    </source>
</evidence>
<dbReference type="NCBIfam" id="TIGR00174">
    <property type="entry name" value="miaA"/>
    <property type="match status" value="1"/>
</dbReference>
<dbReference type="PANTHER" id="PTHR11088">
    <property type="entry name" value="TRNA DIMETHYLALLYLTRANSFERASE"/>
    <property type="match status" value="1"/>
</dbReference>
<dbReference type="HAMAP" id="MF_00185">
    <property type="entry name" value="IPP_trans"/>
    <property type="match status" value="1"/>
</dbReference>
<comment type="catalytic activity">
    <reaction evidence="9 10 11">
        <text>adenosine(37) in tRNA + dimethylallyl diphosphate = N(6)-dimethylallyladenosine(37) in tRNA + diphosphate</text>
        <dbReference type="Rhea" id="RHEA:26482"/>
        <dbReference type="Rhea" id="RHEA-COMP:10162"/>
        <dbReference type="Rhea" id="RHEA-COMP:10375"/>
        <dbReference type="ChEBI" id="CHEBI:33019"/>
        <dbReference type="ChEBI" id="CHEBI:57623"/>
        <dbReference type="ChEBI" id="CHEBI:74411"/>
        <dbReference type="ChEBI" id="CHEBI:74415"/>
        <dbReference type="EC" id="2.5.1.75"/>
    </reaction>
</comment>
<comment type="function">
    <text evidence="2 10 12">Catalyzes the transfer of a dimethylallyl group onto the adenine at position 37 in tRNAs that read codons beginning with uridine, leading to the formation of N6-(dimethylallyl)adenosine (i(6)A).</text>
</comment>
<dbReference type="Gene3D" id="1.10.287.890">
    <property type="entry name" value="Crystal structure of tRNA isopentenylpyrophosphate transferase (bh2366) domain"/>
    <property type="match status" value="1"/>
</dbReference>
<comment type="similarity">
    <text evidence="3 10 13">Belongs to the IPP transferase family.</text>
</comment>
<evidence type="ECO:0000256" key="5">
    <source>
        <dbReference type="ARBA" id="ARBA00022694"/>
    </source>
</evidence>
<sequence>MEKKNKKVIVISGPTASGKTNLSIQMAKYFKGEIINADSVQFYQKFDIGSAKISEEEKKNVPHHLLSIIHPEGCYNIYDFQKAVRKLLTNIKIAFLVGGSGLYIKSALFDYELSYQNDCQKKDETILTINEMLQIIQKKDPNLILDTKNSRRVISAYKRLNEKTLRSQQKGKNIALFDILFIYLDIERDVLKQRIISRLDNMLKCGFIEEVLYLMKHHPLSNLNIIGYKEIKLFIEKKISLKKAKEFIIRNTLRYAKRQKTWFTNQVVDLKVINALSYDLEKKVIDLILNFLKKE</sequence>
<dbReference type="GO" id="GO:0006400">
    <property type="term" value="P:tRNA modification"/>
    <property type="evidence" value="ECO:0007669"/>
    <property type="project" value="TreeGrafter"/>
</dbReference>
<evidence type="ECO:0000256" key="6">
    <source>
        <dbReference type="ARBA" id="ARBA00022741"/>
    </source>
</evidence>
<evidence type="ECO:0000256" key="13">
    <source>
        <dbReference type="RuleBase" id="RU003785"/>
    </source>
</evidence>
<dbReference type="RefSeq" id="WP_144658453.1">
    <property type="nucleotide sequence ID" value="NZ_VIAE01000006.1"/>
</dbReference>
<feature type="binding site" evidence="10">
    <location>
        <begin position="15"/>
        <end position="20"/>
    </location>
    <ligand>
        <name>substrate</name>
    </ligand>
</feature>
<reference evidence="14 15" key="1">
    <citation type="submission" date="2019-06" db="EMBL/GenBank/DDBJ databases">
        <title>Draft Genome Sequence of Candidatus Phytoplasma pini-Related Strain MDPP: A Resource for Comparative Genomics of Gymnosperm-infecting Phytoplasmas.</title>
        <authorList>
            <person name="Cai W."/>
            <person name="Costanzo S."/>
            <person name="Shao J."/>
            <person name="Zhao Y."/>
            <person name="Davis R."/>
        </authorList>
    </citation>
    <scope>NUCLEOTIDE SEQUENCE [LARGE SCALE GENOMIC DNA]</scope>
    <source>
        <strain evidence="14 15">MDPP</strain>
    </source>
</reference>
<feature type="site" description="Interaction with substrate tRNA" evidence="10">
    <location>
        <position position="100"/>
    </location>
</feature>
<evidence type="ECO:0000256" key="8">
    <source>
        <dbReference type="ARBA" id="ARBA00022842"/>
    </source>
</evidence>
<keyword evidence="7 10" id="KW-0067">ATP-binding</keyword>
<proteinExistence type="inferred from homology"/>
<keyword evidence="8 10" id="KW-0460">Magnesium</keyword>
<comment type="caution">
    <text evidence="10">Lacks conserved residue(s) required for the propagation of feature annotation.</text>
</comment>
<evidence type="ECO:0000256" key="9">
    <source>
        <dbReference type="ARBA" id="ARBA00049563"/>
    </source>
</evidence>
<dbReference type="SUPFAM" id="SSF52540">
    <property type="entry name" value="P-loop containing nucleoside triphosphate hydrolases"/>
    <property type="match status" value="2"/>
</dbReference>
<dbReference type="InterPro" id="IPR027417">
    <property type="entry name" value="P-loop_NTPase"/>
</dbReference>
<dbReference type="Proteomes" id="UP000320078">
    <property type="component" value="Unassembled WGS sequence"/>
</dbReference>
<feature type="region of interest" description="Interaction with substrate tRNA" evidence="10">
    <location>
        <begin position="38"/>
        <end position="41"/>
    </location>
</feature>
<dbReference type="GO" id="GO:0052381">
    <property type="term" value="F:tRNA dimethylallyltransferase activity"/>
    <property type="evidence" value="ECO:0007669"/>
    <property type="project" value="UniProtKB-UniRule"/>
</dbReference>
<evidence type="ECO:0000256" key="2">
    <source>
        <dbReference type="ARBA" id="ARBA00003213"/>
    </source>
</evidence>
<evidence type="ECO:0000256" key="11">
    <source>
        <dbReference type="RuleBase" id="RU003783"/>
    </source>
</evidence>